<proteinExistence type="inferred from homology"/>
<reference evidence="6 7" key="1">
    <citation type="journal article" date="2018" name="Int. J. Syst. Bacteriol.">
        <title>Oceaniradius stylonemae gen. nov., sp. nov., isolated from a red alga, Stylonema cornu-cervi.</title>
        <authorList>
            <person name="Jeong S."/>
        </authorList>
    </citation>
    <scope>NUCLEOTIDE SEQUENCE [LARGE SCALE GENOMIC DNA]</scope>
    <source>
        <strain evidence="6 7">StC1</strain>
    </source>
</reference>
<dbReference type="Proteomes" id="UP000246132">
    <property type="component" value="Unassembled WGS sequence"/>
</dbReference>
<comment type="catalytic activity">
    <reaction evidence="2">
        <text>4-(gamma-L-glutamylamino)butanoate + H2O = 4-aminobutanoate + L-glutamate</text>
        <dbReference type="Rhea" id="RHEA:19737"/>
        <dbReference type="ChEBI" id="CHEBI:15377"/>
        <dbReference type="ChEBI" id="CHEBI:29985"/>
        <dbReference type="ChEBI" id="CHEBI:58800"/>
        <dbReference type="ChEBI" id="CHEBI:59888"/>
        <dbReference type="EC" id="3.5.1.94"/>
    </reaction>
</comment>
<dbReference type="Gene3D" id="3.40.50.880">
    <property type="match status" value="1"/>
</dbReference>
<evidence type="ECO:0000256" key="3">
    <source>
        <dbReference type="ARBA" id="ARBA00055068"/>
    </source>
</evidence>
<name>A0A3A8ABW2_9HYPH</name>
<dbReference type="AlphaFoldDB" id="A0A3A8ABW2"/>
<dbReference type="FunFam" id="3.40.50.880:FF:000030">
    <property type="entry name" value="Gamma-glutamyl-gamma-aminobutyrate hydrolase PuuD"/>
    <property type="match status" value="1"/>
</dbReference>
<evidence type="ECO:0000313" key="7">
    <source>
        <dbReference type="Proteomes" id="UP000246132"/>
    </source>
</evidence>
<dbReference type="InterPro" id="IPR044668">
    <property type="entry name" value="PuuD-like"/>
</dbReference>
<sequence length="253" mass="26847">MQPIVAVVCDVRQFDTYTWHATPETYLTAAIEVAGVLPLMVPAFGERIDIDGLLSRVDGVMLSGSKSNVHPGLYGAEPGPAYEPYDPARDATSLPLARAAVETGVPLLAICRGLQELNVALGGTLATEIQELDGRRDHRAPQHEDHDERFAIVHDVAPRTGGCLASIVGGGPVPVNSLHRQAISALAPRLQAEAVAEDGTIEAVSVIDAPGFALGVQWHPEYWAKSDTPSRRLFEAFGEAARVHAGGRLAAAQ</sequence>
<gene>
    <name evidence="6" type="ORF">DEM25_008590</name>
</gene>
<evidence type="ECO:0000256" key="4">
    <source>
        <dbReference type="ARBA" id="ARBA00060634"/>
    </source>
</evidence>
<keyword evidence="6" id="KW-0378">Hydrolase</keyword>
<evidence type="ECO:0000256" key="1">
    <source>
        <dbReference type="ARBA" id="ARBA00011083"/>
    </source>
</evidence>
<dbReference type="OrthoDB" id="9813383at2"/>
<protein>
    <recommendedName>
        <fullName evidence="5">gamma-glutamyl-gamma-aminobutyrate hydrolase</fullName>
        <ecNumber evidence="5">3.5.1.94</ecNumber>
    </recommendedName>
</protein>
<dbReference type="GO" id="GO:0006598">
    <property type="term" value="P:polyamine catabolic process"/>
    <property type="evidence" value="ECO:0007669"/>
    <property type="project" value="TreeGrafter"/>
</dbReference>
<dbReference type="GO" id="GO:0005829">
    <property type="term" value="C:cytosol"/>
    <property type="evidence" value="ECO:0007669"/>
    <property type="project" value="TreeGrafter"/>
</dbReference>
<dbReference type="CDD" id="cd01745">
    <property type="entry name" value="GATase1_2"/>
    <property type="match status" value="1"/>
</dbReference>
<organism evidence="6 7">
    <name type="scientific">Oceaniradius stylonematis</name>
    <dbReference type="NCBI Taxonomy" id="2184161"/>
    <lineage>
        <taxon>Bacteria</taxon>
        <taxon>Pseudomonadati</taxon>
        <taxon>Pseudomonadota</taxon>
        <taxon>Alphaproteobacteria</taxon>
        <taxon>Hyphomicrobiales</taxon>
        <taxon>Ahrensiaceae</taxon>
        <taxon>Oceaniradius</taxon>
    </lineage>
</organism>
<comment type="pathway">
    <text evidence="4">Amine and polyamine degradation; putrescine degradation; 4-aminobutanoate from putrescine: step 4/4.</text>
</comment>
<dbReference type="PROSITE" id="PS51273">
    <property type="entry name" value="GATASE_TYPE_1"/>
    <property type="match status" value="1"/>
</dbReference>
<comment type="similarity">
    <text evidence="1">Belongs to the peptidase C26 family.</text>
</comment>
<evidence type="ECO:0000256" key="5">
    <source>
        <dbReference type="ARBA" id="ARBA00066788"/>
    </source>
</evidence>
<dbReference type="Pfam" id="PF07722">
    <property type="entry name" value="Peptidase_C26"/>
    <property type="match status" value="1"/>
</dbReference>
<accession>A0A3A8ABW2</accession>
<comment type="caution">
    <text evidence="6">The sequence shown here is derived from an EMBL/GenBank/DDBJ whole genome shotgun (WGS) entry which is preliminary data.</text>
</comment>
<dbReference type="InterPro" id="IPR029062">
    <property type="entry name" value="Class_I_gatase-like"/>
</dbReference>
<dbReference type="GO" id="GO:0033969">
    <property type="term" value="F:gamma-glutamyl-gamma-aminobutyrate hydrolase activity"/>
    <property type="evidence" value="ECO:0007669"/>
    <property type="project" value="UniProtKB-EC"/>
</dbReference>
<dbReference type="SUPFAM" id="SSF52317">
    <property type="entry name" value="Class I glutamine amidotransferase-like"/>
    <property type="match status" value="1"/>
</dbReference>
<dbReference type="PANTHER" id="PTHR43235">
    <property type="entry name" value="GLUTAMINE AMIDOTRANSFERASE PB2B2.05-RELATED"/>
    <property type="match status" value="1"/>
</dbReference>
<evidence type="ECO:0000313" key="6">
    <source>
        <dbReference type="EMBL" id="RKF07787.1"/>
    </source>
</evidence>
<evidence type="ECO:0000256" key="2">
    <source>
        <dbReference type="ARBA" id="ARBA00052718"/>
    </source>
</evidence>
<keyword evidence="7" id="KW-1185">Reference proteome</keyword>
<dbReference type="PANTHER" id="PTHR43235:SF1">
    <property type="entry name" value="GLUTAMINE AMIDOTRANSFERASE PB2B2.05-RELATED"/>
    <property type="match status" value="1"/>
</dbReference>
<comment type="function">
    <text evidence="3">Involved in the breakdown of putrescine via hydrolysis of the gamma-glutamyl linkage of gamma-glutamyl-gamma-aminobutyrate.</text>
</comment>
<dbReference type="RefSeq" id="WP_109768569.1">
    <property type="nucleotide sequence ID" value="NZ_QFWV02000004.1"/>
</dbReference>
<dbReference type="EC" id="3.5.1.94" evidence="5"/>
<dbReference type="InterPro" id="IPR011697">
    <property type="entry name" value="Peptidase_C26"/>
</dbReference>
<dbReference type="EMBL" id="QFWV02000004">
    <property type="protein sequence ID" value="RKF07787.1"/>
    <property type="molecule type" value="Genomic_DNA"/>
</dbReference>